<protein>
    <recommendedName>
        <fullName evidence="2">DUF11 domain-containing protein</fullName>
    </recommendedName>
</protein>
<comment type="caution">
    <text evidence="3">The sequence shown here is derived from an EMBL/GenBank/DDBJ whole genome shotgun (WGS) entry which is preliminary data.</text>
</comment>
<evidence type="ECO:0000256" key="1">
    <source>
        <dbReference type="SAM" id="Phobius"/>
    </source>
</evidence>
<proteinExistence type="predicted"/>
<evidence type="ECO:0000313" key="4">
    <source>
        <dbReference type="Proteomes" id="UP000179005"/>
    </source>
</evidence>
<feature type="domain" description="DUF11" evidence="2">
    <location>
        <begin position="368"/>
        <end position="485"/>
    </location>
</feature>
<evidence type="ECO:0000259" key="2">
    <source>
        <dbReference type="Pfam" id="PF01345"/>
    </source>
</evidence>
<organism evidence="3 4">
    <name type="scientific">candidate division WWE3 bacterium RIFCSPHIGHO2_01_FULL_48_15</name>
    <dbReference type="NCBI Taxonomy" id="1802619"/>
    <lineage>
        <taxon>Bacteria</taxon>
        <taxon>Katanobacteria</taxon>
    </lineage>
</organism>
<keyword evidence="1" id="KW-0472">Membrane</keyword>
<feature type="transmembrane region" description="Helical" evidence="1">
    <location>
        <begin position="20"/>
        <end position="40"/>
    </location>
</feature>
<dbReference type="InterPro" id="IPR001434">
    <property type="entry name" value="OmcB-like_DUF11"/>
</dbReference>
<accession>A0A1F4VFQ8</accession>
<dbReference type="Proteomes" id="UP000179005">
    <property type="component" value="Unassembled WGS sequence"/>
</dbReference>
<evidence type="ECO:0000313" key="3">
    <source>
        <dbReference type="EMBL" id="OGC56112.1"/>
    </source>
</evidence>
<dbReference type="EMBL" id="MEVC01000003">
    <property type="protein sequence ID" value="OGC56112.1"/>
    <property type="molecule type" value="Genomic_DNA"/>
</dbReference>
<dbReference type="Pfam" id="PF01345">
    <property type="entry name" value="DUF11"/>
    <property type="match status" value="1"/>
</dbReference>
<name>A0A1F4VFQ8_UNCKA</name>
<dbReference type="STRING" id="1802619.A2797_01990"/>
<dbReference type="AlphaFoldDB" id="A0A1F4VFQ8"/>
<sequence length="491" mass="52247">MFGVQLMQADFIAYFHSKKFILAFLIAGVSAISIAAYIGIRTTSPPSLGCQAGWYEFMAGVDDNFADPYYMEGNSVIFNEPAGPSPGLQILLSQYGNYYSYHAFDLPFGNMVFGHTFEGIAPDPTQGGAIEEAFLEFRIRLIPSVGSNNDTISLRFTGPSGNLVAGEWTRYIGTHDGTPGILNVSWQPPLSSQLIQLNLGSLPNVDGSTTDLITDLNAQGFLDLYIQDDTSIDYALLRVRHSCPQPIRVPVELEPACTNDIWECTAWSPCSAAGEQTRVCTLSADCPSVETPKPAEAQSCTPPILGPVDDRKPAVPVCAQSGQSCGAGLSACCEGLTCTPSQGALWCLPPPPPQKPTDLKAEKFSGGAFHYGGQGSFNIVVENVGTEIAASPITITDELPPGLTYLSFSDPYSSDWSCTASGQKVTCVYNGPDISPGGFLPALTINVRIATIDMFPAATGDQVENCAIVEYPNDTNSGNNQGCVTAIITPN</sequence>
<reference evidence="3 4" key="1">
    <citation type="journal article" date="2016" name="Nat. Commun.">
        <title>Thousands of microbial genomes shed light on interconnected biogeochemical processes in an aquifer system.</title>
        <authorList>
            <person name="Anantharaman K."/>
            <person name="Brown C.T."/>
            <person name="Hug L.A."/>
            <person name="Sharon I."/>
            <person name="Castelle C.J."/>
            <person name="Probst A.J."/>
            <person name="Thomas B.C."/>
            <person name="Singh A."/>
            <person name="Wilkins M.J."/>
            <person name="Karaoz U."/>
            <person name="Brodie E.L."/>
            <person name="Williams K.H."/>
            <person name="Hubbard S.S."/>
            <person name="Banfield J.F."/>
        </authorList>
    </citation>
    <scope>NUCLEOTIDE SEQUENCE [LARGE SCALE GENOMIC DNA]</scope>
</reference>
<keyword evidence="1" id="KW-0812">Transmembrane</keyword>
<keyword evidence="1" id="KW-1133">Transmembrane helix</keyword>
<gene>
    <name evidence="3" type="ORF">A2797_01990</name>
</gene>